<gene>
    <name evidence="2" type="ORF">TBRA_LOCUS12873</name>
</gene>
<protein>
    <submittedName>
        <fullName evidence="2">Uncharacterized protein</fullName>
    </submittedName>
</protein>
<dbReference type="AlphaFoldDB" id="A0A6H5IV05"/>
<dbReference type="EMBL" id="CADCXV010001098">
    <property type="protein sequence ID" value="CAB0041197.1"/>
    <property type="molecule type" value="Genomic_DNA"/>
</dbReference>
<evidence type="ECO:0000313" key="2">
    <source>
        <dbReference type="EMBL" id="CAB0041197.1"/>
    </source>
</evidence>
<dbReference type="Proteomes" id="UP000479190">
    <property type="component" value="Unassembled WGS sequence"/>
</dbReference>
<feature type="region of interest" description="Disordered" evidence="1">
    <location>
        <begin position="280"/>
        <end position="319"/>
    </location>
</feature>
<proteinExistence type="predicted"/>
<reference evidence="2 3" key="1">
    <citation type="submission" date="2020-02" db="EMBL/GenBank/DDBJ databases">
        <authorList>
            <person name="Ferguson B K."/>
        </authorList>
    </citation>
    <scope>NUCLEOTIDE SEQUENCE [LARGE SCALE GENOMIC DNA]</scope>
</reference>
<accession>A0A6H5IV05</accession>
<feature type="compositionally biased region" description="Acidic residues" evidence="1">
    <location>
        <begin position="309"/>
        <end position="319"/>
    </location>
</feature>
<name>A0A6H5IV05_9HYME</name>
<sequence length="319" mass="35728">MLLYAKSRVLQTRTVGHAELCGSAPLLSLAVIGATSLPRLKRRPPLPPPPPSRDVAPRYISRRAGPLRVGSCAEHISWTFRRSAALLPRVTKTQATCSLPGSRAEENVCEKRFHKTCEVITFEHTYHSLIKFFYSHNNSERRITLDIADTKSQTSILVTGAIRNLVLAALRSPSEPPVLAIAKPKHGHVASNVLSLIPAPRVENNLMGPVKQSHLVINKEVMKKLRTTDYLYTETERVREKRAELPPTRLATDTLNKEMFKTVTSNFDNVPQNFTANKLRPGRSCYPSLPTEDEFNRIEPAESLIESQAEGDFDDEPFE</sequence>
<organism evidence="2 3">
    <name type="scientific">Trichogramma brassicae</name>
    <dbReference type="NCBI Taxonomy" id="86971"/>
    <lineage>
        <taxon>Eukaryota</taxon>
        <taxon>Metazoa</taxon>
        <taxon>Ecdysozoa</taxon>
        <taxon>Arthropoda</taxon>
        <taxon>Hexapoda</taxon>
        <taxon>Insecta</taxon>
        <taxon>Pterygota</taxon>
        <taxon>Neoptera</taxon>
        <taxon>Endopterygota</taxon>
        <taxon>Hymenoptera</taxon>
        <taxon>Apocrita</taxon>
        <taxon>Proctotrupomorpha</taxon>
        <taxon>Chalcidoidea</taxon>
        <taxon>Trichogrammatidae</taxon>
        <taxon>Trichogramma</taxon>
    </lineage>
</organism>
<keyword evidence="3" id="KW-1185">Reference proteome</keyword>
<evidence type="ECO:0000313" key="3">
    <source>
        <dbReference type="Proteomes" id="UP000479190"/>
    </source>
</evidence>
<evidence type="ECO:0000256" key="1">
    <source>
        <dbReference type="SAM" id="MobiDB-lite"/>
    </source>
</evidence>